<evidence type="ECO:0000313" key="3">
    <source>
        <dbReference type="EMBL" id="EWM27279.1"/>
    </source>
</evidence>
<accession>W7U3J5</accession>
<evidence type="ECO:0000256" key="1">
    <source>
        <dbReference type="SAM" id="MobiDB-lite"/>
    </source>
</evidence>
<evidence type="ECO:0000256" key="2">
    <source>
        <dbReference type="SAM" id="Phobius"/>
    </source>
</evidence>
<feature type="transmembrane region" description="Helical" evidence="2">
    <location>
        <begin position="111"/>
        <end position="133"/>
    </location>
</feature>
<dbReference type="AlphaFoldDB" id="W7U3J5"/>
<protein>
    <submittedName>
        <fullName evidence="3">Uncharacterized protein</fullName>
    </submittedName>
</protein>
<feature type="compositionally biased region" description="Basic residues" evidence="1">
    <location>
        <begin position="65"/>
        <end position="84"/>
    </location>
</feature>
<gene>
    <name evidence="3" type="ORF">Naga_100080g10</name>
</gene>
<keyword evidence="2" id="KW-0472">Membrane</keyword>
<keyword evidence="4" id="KW-1185">Reference proteome</keyword>
<keyword evidence="2" id="KW-0812">Transmembrane</keyword>
<feature type="region of interest" description="Disordered" evidence="1">
    <location>
        <begin position="65"/>
        <end position="93"/>
    </location>
</feature>
<dbReference type="EMBL" id="AZIL01000515">
    <property type="protein sequence ID" value="EWM27279.1"/>
    <property type="molecule type" value="Genomic_DNA"/>
</dbReference>
<organism evidence="3 4">
    <name type="scientific">Nannochloropsis gaditana</name>
    <dbReference type="NCBI Taxonomy" id="72520"/>
    <lineage>
        <taxon>Eukaryota</taxon>
        <taxon>Sar</taxon>
        <taxon>Stramenopiles</taxon>
        <taxon>Ochrophyta</taxon>
        <taxon>Eustigmatophyceae</taxon>
        <taxon>Eustigmatales</taxon>
        <taxon>Monodopsidaceae</taxon>
        <taxon>Nannochloropsis</taxon>
    </lineage>
</organism>
<keyword evidence="2" id="KW-1133">Transmembrane helix</keyword>
<name>W7U3J5_9STRA</name>
<dbReference type="OrthoDB" id="214at2759"/>
<proteinExistence type="predicted"/>
<dbReference type="Proteomes" id="UP000019335">
    <property type="component" value="Chromosome 7"/>
</dbReference>
<evidence type="ECO:0000313" key="4">
    <source>
        <dbReference type="Proteomes" id="UP000019335"/>
    </source>
</evidence>
<feature type="region of interest" description="Disordered" evidence="1">
    <location>
        <begin position="167"/>
        <end position="193"/>
    </location>
</feature>
<comment type="caution">
    <text evidence="3">The sequence shown here is derived from an EMBL/GenBank/DDBJ whole genome shotgun (WGS) entry which is preliminary data.</text>
</comment>
<sequence>MYPRWAHGASWEEEGASPPPFSNPMTPLLAYKLTRPHVIHTGQEQGAQFIFSLCTLRAVCRRSRRRGLKMRSQRTRRGGRKGHAHQPLSKTPRHGRFHEATRRIEGGGSNAASLGLLCSLVFVSSVLCLLSLLRAADAARFIRPFGEPPPPPPPMGARYGHGIFDRRHTPAKGGPRNRAEEGGDREGASGGGIGGNVFWKQWHFPVRTRGRNGVDDEDALGSAGTGDFDPLFDGNGLGGREGARAEAAAAEREFESSDRRPWTDLIPRFRVKVEPLTTLKLRKRFYPFKTVIELGADYNTQIGVWQFKSSWEDRIIGGRLTVKGRELQFSKTWLVTLGDQDDIATRLKFRAGIDTGTWRSYARLGFRTERIQPLNLKDGVTLRRRLPLDGTEGHAKLEVRANLCLPEPEIEYSTDKKRLIMGTGDILLSIDELNLCLEY</sequence>
<feature type="compositionally biased region" description="Basic and acidic residues" evidence="1">
    <location>
        <begin position="177"/>
        <end position="187"/>
    </location>
</feature>
<reference evidence="3 4" key="1">
    <citation type="journal article" date="2014" name="Mol. Plant">
        <title>Chromosome Scale Genome Assembly and Transcriptome Profiling of Nannochloropsis gaditana in Nitrogen Depletion.</title>
        <authorList>
            <person name="Corteggiani Carpinelli E."/>
            <person name="Telatin A."/>
            <person name="Vitulo N."/>
            <person name="Forcato C."/>
            <person name="D'Angelo M."/>
            <person name="Schiavon R."/>
            <person name="Vezzi A."/>
            <person name="Giacometti G.M."/>
            <person name="Morosinotto T."/>
            <person name="Valle G."/>
        </authorList>
    </citation>
    <scope>NUCLEOTIDE SEQUENCE [LARGE SCALE GENOMIC DNA]</scope>
    <source>
        <strain evidence="3 4">B-31</strain>
    </source>
</reference>